<evidence type="ECO:0000256" key="2">
    <source>
        <dbReference type="ARBA" id="ARBA00022692"/>
    </source>
</evidence>
<evidence type="ECO:0000256" key="5">
    <source>
        <dbReference type="SAM" id="Phobius"/>
    </source>
</evidence>
<dbReference type="AlphaFoldDB" id="A0A5B9P7A6"/>
<feature type="transmembrane region" description="Helical" evidence="5">
    <location>
        <begin position="15"/>
        <end position="36"/>
    </location>
</feature>
<dbReference type="STRING" id="980251.GCA_001642875_02013"/>
<evidence type="ECO:0000256" key="1">
    <source>
        <dbReference type="ARBA" id="ARBA00022475"/>
    </source>
</evidence>
<dbReference type="RefSeq" id="WP_075081896.1">
    <property type="nucleotide sequence ID" value="NZ_CP042912.1"/>
</dbReference>
<evidence type="ECO:0000313" key="7">
    <source>
        <dbReference type="Proteomes" id="UP000322214"/>
    </source>
</evidence>
<proteinExistence type="predicted"/>
<protein>
    <submittedName>
        <fullName evidence="6">SigmaW regulon antibacterial</fullName>
    </submittedName>
</protein>
<keyword evidence="1" id="KW-1003">Cell membrane</keyword>
<evidence type="ECO:0000313" key="6">
    <source>
        <dbReference type="EMBL" id="QEG21075.1"/>
    </source>
</evidence>
<organism evidence="6 7">
    <name type="scientific">Mariniblastus fucicola</name>
    <dbReference type="NCBI Taxonomy" id="980251"/>
    <lineage>
        <taxon>Bacteria</taxon>
        <taxon>Pseudomonadati</taxon>
        <taxon>Planctomycetota</taxon>
        <taxon>Planctomycetia</taxon>
        <taxon>Pirellulales</taxon>
        <taxon>Pirellulaceae</taxon>
        <taxon>Mariniblastus</taxon>
    </lineage>
</organism>
<dbReference type="EMBL" id="CP042912">
    <property type="protein sequence ID" value="QEG21075.1"/>
    <property type="molecule type" value="Genomic_DNA"/>
</dbReference>
<keyword evidence="3 5" id="KW-1133">Transmembrane helix</keyword>
<sequence length="345" mass="36252">MISNILVGFLGLPDWLTIALALLTSAMLLVAVLLAIKYGGLWLQAKMSGTDVSIVSLIGMSLRNVNASQIVNAQVMANQAGLTISQGARSSTSALEAHYLAGGDVNRVVLAIIAANRAGLDLDFDRAAAIDLSGRDLSEAVSTSIFPKVIDCPDPNSSNPSRSLSAVAKNGVELLIQVRVTVRTNLDQLIGGATEETIVARVGQGIVSTVGSMDSHTEALSAPNRISMEVFEKGIESNTAYEIVSIDVASIDVGRNIGARLQTEQAEADTRVARAGAEMRRANAGARLAEMSALVTEKRAEVVRAEASVQSALAQAFRDGQFYLTDGSETAPGSILKFPDSQLRA</sequence>
<reference evidence="6 7" key="1">
    <citation type="submission" date="2019-08" db="EMBL/GenBank/DDBJ databases">
        <title>Deep-cultivation of Planctomycetes and their phenomic and genomic characterization uncovers novel biology.</title>
        <authorList>
            <person name="Wiegand S."/>
            <person name="Jogler M."/>
            <person name="Boedeker C."/>
            <person name="Pinto D."/>
            <person name="Vollmers J."/>
            <person name="Rivas-Marin E."/>
            <person name="Kohn T."/>
            <person name="Peeters S.H."/>
            <person name="Heuer A."/>
            <person name="Rast P."/>
            <person name="Oberbeckmann S."/>
            <person name="Bunk B."/>
            <person name="Jeske O."/>
            <person name="Meyerdierks A."/>
            <person name="Storesund J.E."/>
            <person name="Kallscheuer N."/>
            <person name="Luecker S."/>
            <person name="Lage O.M."/>
            <person name="Pohl T."/>
            <person name="Merkel B.J."/>
            <person name="Hornburger P."/>
            <person name="Mueller R.-W."/>
            <person name="Bruemmer F."/>
            <person name="Labrenz M."/>
            <person name="Spormann A.M."/>
            <person name="Op den Camp H."/>
            <person name="Overmann J."/>
            <person name="Amann R."/>
            <person name="Jetten M.S.M."/>
            <person name="Mascher T."/>
            <person name="Medema M.H."/>
            <person name="Devos D.P."/>
            <person name="Kaster A.-K."/>
            <person name="Ovreas L."/>
            <person name="Rohde M."/>
            <person name="Galperin M.Y."/>
            <person name="Jogler C."/>
        </authorList>
    </citation>
    <scope>NUCLEOTIDE SEQUENCE [LARGE SCALE GENOMIC DNA]</scope>
    <source>
        <strain evidence="6 7">FC18</strain>
    </source>
</reference>
<dbReference type="OrthoDB" id="9808365at2"/>
<keyword evidence="7" id="KW-1185">Reference proteome</keyword>
<keyword evidence="4 5" id="KW-0472">Membrane</keyword>
<dbReference type="Proteomes" id="UP000322214">
    <property type="component" value="Chromosome"/>
</dbReference>
<gene>
    <name evidence="6" type="ORF">MFFC18_09270</name>
</gene>
<dbReference type="InterPro" id="IPR022853">
    <property type="entry name" value="FloA"/>
</dbReference>
<name>A0A5B9P7A6_9BACT</name>
<keyword evidence="2 5" id="KW-0812">Transmembrane</keyword>
<dbReference type="KEGG" id="mff:MFFC18_09270"/>
<dbReference type="Pfam" id="PF12127">
    <property type="entry name" value="FloA"/>
    <property type="match status" value="1"/>
</dbReference>
<evidence type="ECO:0000256" key="4">
    <source>
        <dbReference type="ARBA" id="ARBA00023136"/>
    </source>
</evidence>
<evidence type="ECO:0000256" key="3">
    <source>
        <dbReference type="ARBA" id="ARBA00022989"/>
    </source>
</evidence>
<accession>A0A5B9P7A6</accession>